<keyword evidence="1" id="KW-1133">Transmembrane helix</keyword>
<keyword evidence="1" id="KW-0472">Membrane</keyword>
<dbReference type="RefSeq" id="WP_131910870.1">
    <property type="nucleotide sequence ID" value="NZ_SMFM01000014.1"/>
</dbReference>
<evidence type="ECO:0000313" key="3">
    <source>
        <dbReference type="Proteomes" id="UP000295278"/>
    </source>
</evidence>
<sequence>MKQQIKTPFSEKFNYAIILIFCFATPFFILAQFGYENRQESIAITFISLFSLGIYAIFKIYQNSKSIFVYCEIENTNKKIIINKLAEEKNFKTLPSFNSEIIRLYYKKYVLGLDYEIHFYIHENQIEFNAFCNRPGILDFGTRKRILKSLKNKIESNCASL</sequence>
<evidence type="ECO:0000256" key="1">
    <source>
        <dbReference type="SAM" id="Phobius"/>
    </source>
</evidence>
<organism evidence="2 3">
    <name type="scientific">Flavobacterium caseinilyticum</name>
    <dbReference type="NCBI Taxonomy" id="2541732"/>
    <lineage>
        <taxon>Bacteria</taxon>
        <taxon>Pseudomonadati</taxon>
        <taxon>Bacteroidota</taxon>
        <taxon>Flavobacteriia</taxon>
        <taxon>Flavobacteriales</taxon>
        <taxon>Flavobacteriaceae</taxon>
        <taxon>Flavobacterium</taxon>
    </lineage>
</organism>
<dbReference type="EMBL" id="SMFM01000014">
    <property type="protein sequence ID" value="TDD73793.1"/>
    <property type="molecule type" value="Genomic_DNA"/>
</dbReference>
<feature type="transmembrane region" description="Helical" evidence="1">
    <location>
        <begin position="41"/>
        <end position="58"/>
    </location>
</feature>
<gene>
    <name evidence="2" type="ORF">E0F89_16790</name>
</gene>
<protein>
    <submittedName>
        <fullName evidence="2">Uncharacterized protein</fullName>
    </submittedName>
</protein>
<dbReference type="Proteomes" id="UP000295278">
    <property type="component" value="Unassembled WGS sequence"/>
</dbReference>
<reference evidence="2 3" key="1">
    <citation type="submission" date="2019-03" db="EMBL/GenBank/DDBJ databases">
        <title>Flavobacterium AT-3-2 sp. nov., isolated from arctic soil.</title>
        <authorList>
            <person name="Chaudhary D.K."/>
        </authorList>
    </citation>
    <scope>NUCLEOTIDE SEQUENCE [LARGE SCALE GENOMIC DNA]</scope>
    <source>
        <strain evidence="2 3">AT-3-2</strain>
    </source>
</reference>
<proteinExistence type="predicted"/>
<name>A0A4R5AMC9_9FLAO</name>
<keyword evidence="1" id="KW-0812">Transmembrane</keyword>
<accession>A0A4R5AMC9</accession>
<keyword evidence="3" id="KW-1185">Reference proteome</keyword>
<evidence type="ECO:0000313" key="2">
    <source>
        <dbReference type="EMBL" id="TDD73793.1"/>
    </source>
</evidence>
<dbReference type="AlphaFoldDB" id="A0A4R5AMC9"/>
<feature type="transmembrane region" description="Helical" evidence="1">
    <location>
        <begin position="12"/>
        <end position="35"/>
    </location>
</feature>
<comment type="caution">
    <text evidence="2">The sequence shown here is derived from an EMBL/GenBank/DDBJ whole genome shotgun (WGS) entry which is preliminary data.</text>
</comment>